<dbReference type="AlphaFoldDB" id="A0A9K3L5W1"/>
<feature type="region of interest" description="Disordered" evidence="2">
    <location>
        <begin position="530"/>
        <end position="559"/>
    </location>
</feature>
<dbReference type="EMBL" id="JAGRRH010000015">
    <property type="protein sequence ID" value="KAG7356027.1"/>
    <property type="molecule type" value="Genomic_DNA"/>
</dbReference>
<feature type="region of interest" description="Disordered" evidence="2">
    <location>
        <begin position="963"/>
        <end position="1003"/>
    </location>
</feature>
<dbReference type="OrthoDB" id="49439at2759"/>
<feature type="compositionally biased region" description="Polar residues" evidence="2">
    <location>
        <begin position="973"/>
        <end position="982"/>
    </location>
</feature>
<feature type="compositionally biased region" description="Low complexity" evidence="2">
    <location>
        <begin position="1015"/>
        <end position="1030"/>
    </location>
</feature>
<protein>
    <submittedName>
        <fullName evidence="4">Uncharacterized protein</fullName>
    </submittedName>
</protein>
<evidence type="ECO:0000256" key="2">
    <source>
        <dbReference type="SAM" id="MobiDB-lite"/>
    </source>
</evidence>
<evidence type="ECO:0000256" key="3">
    <source>
        <dbReference type="SAM" id="Phobius"/>
    </source>
</evidence>
<reference evidence="4" key="2">
    <citation type="submission" date="2021-04" db="EMBL/GenBank/DDBJ databases">
        <authorList>
            <person name="Podell S."/>
        </authorList>
    </citation>
    <scope>NUCLEOTIDE SEQUENCE</scope>
    <source>
        <strain evidence="4">Hildebrandi</strain>
    </source>
</reference>
<feature type="compositionally biased region" description="Polar residues" evidence="2">
    <location>
        <begin position="902"/>
        <end position="915"/>
    </location>
</feature>
<keyword evidence="3" id="KW-0812">Transmembrane</keyword>
<keyword evidence="5" id="KW-1185">Reference proteome</keyword>
<dbReference type="PROSITE" id="PS51257">
    <property type="entry name" value="PROKAR_LIPOPROTEIN"/>
    <property type="match status" value="1"/>
</dbReference>
<dbReference type="PANTHER" id="PTHR45725:SF1">
    <property type="entry name" value="DISHEVELLED ASSOCIATED ACTIVATOR OF MORPHOGENESIS, ISOFORM D"/>
    <property type="match status" value="1"/>
</dbReference>
<dbReference type="PANTHER" id="PTHR45725">
    <property type="entry name" value="FORMIN HOMOLOGY 2 FAMILY MEMBER"/>
    <property type="match status" value="1"/>
</dbReference>
<feature type="region of interest" description="Disordered" evidence="2">
    <location>
        <begin position="1015"/>
        <end position="1037"/>
    </location>
</feature>
<organism evidence="4 5">
    <name type="scientific">Nitzschia inconspicua</name>
    <dbReference type="NCBI Taxonomy" id="303405"/>
    <lineage>
        <taxon>Eukaryota</taxon>
        <taxon>Sar</taxon>
        <taxon>Stramenopiles</taxon>
        <taxon>Ochrophyta</taxon>
        <taxon>Bacillariophyta</taxon>
        <taxon>Bacillariophyceae</taxon>
        <taxon>Bacillariophycidae</taxon>
        <taxon>Bacillariales</taxon>
        <taxon>Bacillariaceae</taxon>
        <taxon>Nitzschia</taxon>
    </lineage>
</organism>
<feature type="compositionally biased region" description="Basic and acidic residues" evidence="2">
    <location>
        <begin position="606"/>
        <end position="694"/>
    </location>
</feature>
<evidence type="ECO:0000313" key="4">
    <source>
        <dbReference type="EMBL" id="KAG7356027.1"/>
    </source>
</evidence>
<proteinExistence type="predicted"/>
<feature type="compositionally biased region" description="Pro residues" evidence="2">
    <location>
        <begin position="533"/>
        <end position="550"/>
    </location>
</feature>
<reference evidence="4" key="1">
    <citation type="journal article" date="2021" name="Sci. Rep.">
        <title>Diploid genomic architecture of Nitzschia inconspicua, an elite biomass production diatom.</title>
        <authorList>
            <person name="Oliver A."/>
            <person name="Podell S."/>
            <person name="Pinowska A."/>
            <person name="Traller J.C."/>
            <person name="Smith S.R."/>
            <person name="McClure R."/>
            <person name="Beliaev A."/>
            <person name="Bohutskyi P."/>
            <person name="Hill E.A."/>
            <person name="Rabines A."/>
            <person name="Zheng H."/>
            <person name="Allen L.Z."/>
            <person name="Kuo A."/>
            <person name="Grigoriev I.V."/>
            <person name="Allen A.E."/>
            <person name="Hazlebeck D."/>
            <person name="Allen E.E."/>
        </authorList>
    </citation>
    <scope>NUCLEOTIDE SEQUENCE</scope>
    <source>
        <strain evidence="4">Hildebrandi</strain>
    </source>
</reference>
<evidence type="ECO:0000256" key="1">
    <source>
        <dbReference type="SAM" id="Coils"/>
    </source>
</evidence>
<evidence type="ECO:0000313" key="5">
    <source>
        <dbReference type="Proteomes" id="UP000693970"/>
    </source>
</evidence>
<feature type="coiled-coil region" evidence="1">
    <location>
        <begin position="502"/>
        <end position="529"/>
    </location>
</feature>
<name>A0A9K3L5W1_9STRA</name>
<accession>A0A9K3L5W1</accession>
<keyword evidence="1" id="KW-0175">Coiled coil</keyword>
<dbReference type="Proteomes" id="UP000693970">
    <property type="component" value="Unassembled WGS sequence"/>
</dbReference>
<gene>
    <name evidence="4" type="ORF">IV203_000713</name>
</gene>
<feature type="region of interest" description="Disordered" evidence="2">
    <location>
        <begin position="589"/>
        <end position="824"/>
    </location>
</feature>
<feature type="region of interest" description="Disordered" evidence="2">
    <location>
        <begin position="85"/>
        <end position="118"/>
    </location>
</feature>
<feature type="region of interest" description="Disordered" evidence="2">
    <location>
        <begin position="902"/>
        <end position="924"/>
    </location>
</feature>
<feature type="transmembrane region" description="Helical" evidence="3">
    <location>
        <begin position="20"/>
        <end position="48"/>
    </location>
</feature>
<comment type="caution">
    <text evidence="4">The sequence shown here is derived from an EMBL/GenBank/DDBJ whole genome shotgun (WGS) entry which is preliminary data.</text>
</comment>
<keyword evidence="3" id="KW-1133">Transmembrane helix</keyword>
<sequence>MTMKRRSRSSVGASLGSTGFSSCTAVGMVTIGSLFVFLLLSVAVGAFLPTSRRISEVKVPSAKTYYGASLPTRLQSTNPFFADISDKVSSPNETTPKKNQEETQPSRTPPSSSPAFDPNPDALISRARVVLATDFGIQDPSILAEDFLWIRPLAETPLGKIDYLAAGKFFDLRSTFPDLDYRAHDFRIDAQNPLTVRCTSRPVGTMRGSLRLRNEVVEANGKILRGPPEAISMTFDQQTGKLQKLCSEFVMDRQVGNTNGLSGVKAAATVAGVPPSDWEVYPVSTVVSRFFGRPMEPIKEPTTFLAPFPETVMISLAKGVLFAKLGAQDPSLLAKEFAFVTPTIGPIGKTRFLESYAAEQFGDFEADYQFNNYRVDPYDPYRVWVDVKLLGSGLEGPPQAWSFTFDDDGFCTRITGEAVMDPSIGNTGGLPGIEGIQYALGEGSPDIATRPLPLALGRIKKTIISPITKIEADAFVLDKAEKADVVAPVPKEDATAARKRILDQAKARIERAENAKREAREKVLAAKAKAALPIPPPPPPPRVPKPPKVKPPQLDANETSLPNIEMPKIELPTFKLDLPTIDIPRPSLEIPKFGASQTAAKGSTRPAKEVNRTAETRTPDKMETLRKKQQEAKERMAAEAERKREAAEEARQKRQKLEEQSRAQAEAKRKQEEQRIAIAKKNADERRRKVEEQRQTQVAARKKQEEQTKAAAKAKIQNETQSRKQTAPRPSFQLPRPSISIPKPLASPPEAVTGPPKVQKRPSFSLPRPSLTIPKPAETKTSPPSKKTENRPSLSLPRPSFQLPTPASPTPPKVVSSDSKSVTKRPSFALFQSAKLKEAPKGVPTVVGWRVRSDGGIAGQVFGSVNFREGQQFETSPIVKGEIENGSVVQTASGSRYFLSDKSAQQMKQQATNFSMPPKELNNVPRRATIQLTKKSQQIEMERALKATEKAAPGATISLSSIFGLGDKDETKTGQQRKSASMPTKAPAKPSPAGVKSSATNSSPTISLGSFFNAGNSGSSMKSSPKASTPIKKEAPEGVPTIERWKVGRDKAVTGFIRGSSQFRDGEKVTTSPISKGILKSGEVVVTSSGTRYFLK</sequence>
<dbReference type="InterPro" id="IPR051425">
    <property type="entry name" value="Formin_Homology"/>
</dbReference>
<keyword evidence="3" id="KW-0472">Membrane</keyword>